<dbReference type="PANTHER" id="PTHR21082:SF4">
    <property type="entry name" value="PROTEIN INTURNED"/>
    <property type="match status" value="1"/>
</dbReference>
<evidence type="ECO:0000313" key="3">
    <source>
        <dbReference type="EnsemblMetazoa" id="PPAI010580-PA"/>
    </source>
</evidence>
<proteinExistence type="predicted"/>
<reference evidence="3" key="1">
    <citation type="submission" date="2022-08" db="UniProtKB">
        <authorList>
            <consortium name="EnsemblMetazoa"/>
        </authorList>
    </citation>
    <scope>IDENTIFICATION</scope>
    <source>
        <strain evidence="3">Israel</strain>
    </source>
</reference>
<dbReference type="PANTHER" id="PTHR21082">
    <property type="entry name" value="PROTEIN INTURNED"/>
    <property type="match status" value="1"/>
</dbReference>
<dbReference type="GO" id="GO:0001736">
    <property type="term" value="P:establishment of planar polarity"/>
    <property type="evidence" value="ECO:0007669"/>
    <property type="project" value="InterPro"/>
</dbReference>
<dbReference type="GO" id="GO:0007399">
    <property type="term" value="P:nervous system development"/>
    <property type="evidence" value="ECO:0007669"/>
    <property type="project" value="TreeGrafter"/>
</dbReference>
<dbReference type="EMBL" id="AJVK01018674">
    <property type="status" value="NOT_ANNOTATED_CDS"/>
    <property type="molecule type" value="Genomic_DNA"/>
</dbReference>
<keyword evidence="4" id="KW-1185">Reference proteome</keyword>
<dbReference type="GO" id="GO:0060271">
    <property type="term" value="P:cilium assembly"/>
    <property type="evidence" value="ECO:0007669"/>
    <property type="project" value="InterPro"/>
</dbReference>
<dbReference type="EnsemblMetazoa" id="PPAI010580-RA">
    <property type="protein sequence ID" value="PPAI010580-PA"/>
    <property type="gene ID" value="PPAI010580"/>
</dbReference>
<sequence>MSKGQEFPLKVERNSSSSAEWSEHSSSSSFSSHSSYTGSDDSYIPDWEPFVTYDGQLFYLELNPAAQNPAKEQNVVNTLASVRNAFGRVSTRRSARSSGISKLSKLISRRAKLPMPQVPSGENKVTFRETSTGQIKELTLPIDPARRHKFGRRTSVSESLLGIATCPFPDGERVMVAGFSSAQQSVKVGDWIKKIDDQEVTVTNWEAILLAYDTPTDVILTLQQTADEKPIEESLESLTKFFNLSMLANNLGILFPGMVTEEEEEEIFALLYLTMNGDTGPINQDTLFCFPEKEKNSFYATRGSFLTINSLLATDFQAQPQQLPEADSVLQNCVNQKASLSEGANEFRVLSICGCQQNALANLQLHIVQENIAVATRKATWNNVRHFLQQSLRFGHIEATATLLTIRKSIPVAITLIIILLVRIFTRG</sequence>
<evidence type="ECO:0000256" key="2">
    <source>
        <dbReference type="SAM" id="Phobius"/>
    </source>
</evidence>
<accession>A0A1B0DPZ0</accession>
<feature type="compositionally biased region" description="Low complexity" evidence="1">
    <location>
        <begin position="15"/>
        <end position="36"/>
    </location>
</feature>
<protein>
    <recommendedName>
        <fullName evidence="5">PDZ domain-containing protein</fullName>
    </recommendedName>
</protein>
<evidence type="ECO:0000313" key="4">
    <source>
        <dbReference type="Proteomes" id="UP000092462"/>
    </source>
</evidence>
<dbReference type="VEuPathDB" id="VectorBase:PPAPM1_008433"/>
<feature type="transmembrane region" description="Helical" evidence="2">
    <location>
        <begin position="409"/>
        <end position="426"/>
    </location>
</feature>
<dbReference type="VEuPathDB" id="VectorBase:PPAI010580"/>
<feature type="region of interest" description="Disordered" evidence="1">
    <location>
        <begin position="1"/>
        <end position="36"/>
    </location>
</feature>
<keyword evidence="2" id="KW-0472">Membrane</keyword>
<keyword evidence="2" id="KW-1133">Transmembrane helix</keyword>
<organism evidence="3 4">
    <name type="scientific">Phlebotomus papatasi</name>
    <name type="common">Sandfly</name>
    <dbReference type="NCBI Taxonomy" id="29031"/>
    <lineage>
        <taxon>Eukaryota</taxon>
        <taxon>Metazoa</taxon>
        <taxon>Ecdysozoa</taxon>
        <taxon>Arthropoda</taxon>
        <taxon>Hexapoda</taxon>
        <taxon>Insecta</taxon>
        <taxon>Pterygota</taxon>
        <taxon>Neoptera</taxon>
        <taxon>Endopterygota</taxon>
        <taxon>Diptera</taxon>
        <taxon>Nematocera</taxon>
        <taxon>Psychodoidea</taxon>
        <taxon>Psychodidae</taxon>
        <taxon>Phlebotomus</taxon>
        <taxon>Phlebotomus</taxon>
    </lineage>
</organism>
<name>A0A1B0DPZ0_PHLPP</name>
<dbReference type="Proteomes" id="UP000092462">
    <property type="component" value="Unassembled WGS sequence"/>
</dbReference>
<dbReference type="GO" id="GO:0005737">
    <property type="term" value="C:cytoplasm"/>
    <property type="evidence" value="ECO:0007669"/>
    <property type="project" value="TreeGrafter"/>
</dbReference>
<dbReference type="InterPro" id="IPR039151">
    <property type="entry name" value="INTU"/>
</dbReference>
<evidence type="ECO:0008006" key="5">
    <source>
        <dbReference type="Google" id="ProtNLM"/>
    </source>
</evidence>
<dbReference type="AlphaFoldDB" id="A0A1B0DPZ0"/>
<keyword evidence="2" id="KW-0812">Transmembrane</keyword>
<dbReference type="EMBL" id="AJVK01018675">
    <property type="status" value="NOT_ANNOTATED_CDS"/>
    <property type="molecule type" value="Genomic_DNA"/>
</dbReference>
<evidence type="ECO:0000256" key="1">
    <source>
        <dbReference type="SAM" id="MobiDB-lite"/>
    </source>
</evidence>
<dbReference type="EMBL" id="AJVK01018673">
    <property type="status" value="NOT_ANNOTATED_CDS"/>
    <property type="molecule type" value="Genomic_DNA"/>
</dbReference>
<dbReference type="GO" id="GO:0005929">
    <property type="term" value="C:cilium"/>
    <property type="evidence" value="ECO:0007669"/>
    <property type="project" value="TreeGrafter"/>
</dbReference>